<evidence type="ECO:0000256" key="4">
    <source>
        <dbReference type="PROSITE-ProRule" id="PRU01161"/>
    </source>
</evidence>
<dbReference type="InterPro" id="IPR002641">
    <property type="entry name" value="PNPLA_dom"/>
</dbReference>
<dbReference type="AlphaFoldDB" id="A0A1M6H061"/>
<dbReference type="InterPro" id="IPR016035">
    <property type="entry name" value="Acyl_Trfase/lysoPLipase"/>
</dbReference>
<keyword evidence="3 4" id="KW-0443">Lipid metabolism</keyword>
<proteinExistence type="predicted"/>
<comment type="caution">
    <text evidence="4">Lacks conserved residue(s) required for the propagation of feature annotation.</text>
</comment>
<feature type="active site" description="Proton acceptor" evidence="4">
    <location>
        <position position="155"/>
    </location>
</feature>
<feature type="short sequence motif" description="GXSXG" evidence="4">
    <location>
        <begin position="39"/>
        <end position="43"/>
    </location>
</feature>
<organism evidence="6 7">
    <name type="scientific">Mesonia phycicola</name>
    <dbReference type="NCBI Taxonomy" id="579105"/>
    <lineage>
        <taxon>Bacteria</taxon>
        <taxon>Pseudomonadati</taxon>
        <taxon>Bacteroidota</taxon>
        <taxon>Flavobacteriia</taxon>
        <taxon>Flavobacteriales</taxon>
        <taxon>Flavobacteriaceae</taxon>
        <taxon>Mesonia</taxon>
    </lineage>
</organism>
<dbReference type="Proteomes" id="UP000184225">
    <property type="component" value="Unassembled WGS sequence"/>
</dbReference>
<dbReference type="Gene3D" id="3.40.1090.10">
    <property type="entry name" value="Cytosolic phospholipase A2 catalytic domain"/>
    <property type="match status" value="2"/>
</dbReference>
<feature type="active site" description="Nucleophile" evidence="4">
    <location>
        <position position="41"/>
    </location>
</feature>
<feature type="short sequence motif" description="DGA/G" evidence="4">
    <location>
        <begin position="155"/>
        <end position="157"/>
    </location>
</feature>
<dbReference type="PROSITE" id="PS51635">
    <property type="entry name" value="PNPLA"/>
    <property type="match status" value="1"/>
</dbReference>
<keyword evidence="7" id="KW-1185">Reference proteome</keyword>
<accession>A0A1M6H061</accession>
<dbReference type="GO" id="GO:0016042">
    <property type="term" value="P:lipid catabolic process"/>
    <property type="evidence" value="ECO:0007669"/>
    <property type="project" value="UniProtKB-UniRule"/>
</dbReference>
<gene>
    <name evidence="6" type="ORF">SAMN04488096_10950</name>
</gene>
<dbReference type="STRING" id="579105.SAMN04488096_10950"/>
<dbReference type="GO" id="GO:0016787">
    <property type="term" value="F:hydrolase activity"/>
    <property type="evidence" value="ECO:0007669"/>
    <property type="project" value="UniProtKB-UniRule"/>
</dbReference>
<sequence length="299" mass="33204">MPNKNVALVLSSGGSKGLAHIGVINELERQGFNITSISGSSIGAVIGGLYAMNKLTEYMDWVKTLDKRKVWGLMDFTLSKNGFLKGERVFNEMQSFIPDMLIEEMRIPFSAVATDIINEKEVVFNSGSFYSAIRASIAIPTAIKPIEYKDTYLVDGGVLCPTPIEHIHRNEGDILVVVNLYGDKIEKTSAKEINQKPSIFGNSKYKEYLSNLIGNLITSDGNKNSLGYFSLLDITSSAMIHKLSKLTIQQYQPEITINIPSNSAKTFDFHKANELIKLGKNLAKKQIENYNQTFSNTCN</sequence>
<dbReference type="Pfam" id="PF01734">
    <property type="entry name" value="Patatin"/>
    <property type="match status" value="1"/>
</dbReference>
<dbReference type="InterPro" id="IPR050301">
    <property type="entry name" value="NTE"/>
</dbReference>
<evidence type="ECO:0000256" key="2">
    <source>
        <dbReference type="ARBA" id="ARBA00022963"/>
    </source>
</evidence>
<dbReference type="RefSeq" id="WP_073152983.1">
    <property type="nucleotide sequence ID" value="NZ_FQYY01000009.1"/>
</dbReference>
<name>A0A1M6H061_9FLAO</name>
<evidence type="ECO:0000313" key="7">
    <source>
        <dbReference type="Proteomes" id="UP000184225"/>
    </source>
</evidence>
<dbReference type="OrthoDB" id="9770965at2"/>
<evidence type="ECO:0000256" key="3">
    <source>
        <dbReference type="ARBA" id="ARBA00023098"/>
    </source>
</evidence>
<reference evidence="6 7" key="1">
    <citation type="submission" date="2016-11" db="EMBL/GenBank/DDBJ databases">
        <authorList>
            <person name="Jaros S."/>
            <person name="Januszkiewicz K."/>
            <person name="Wedrychowicz H."/>
        </authorList>
    </citation>
    <scope>NUCLEOTIDE SEQUENCE [LARGE SCALE GENOMIC DNA]</scope>
    <source>
        <strain evidence="6 7">DSM 21425</strain>
    </source>
</reference>
<dbReference type="PANTHER" id="PTHR14226">
    <property type="entry name" value="NEUROPATHY TARGET ESTERASE/SWISS CHEESE D.MELANOGASTER"/>
    <property type="match status" value="1"/>
</dbReference>
<keyword evidence="2 4" id="KW-0442">Lipid degradation</keyword>
<evidence type="ECO:0000256" key="1">
    <source>
        <dbReference type="ARBA" id="ARBA00022801"/>
    </source>
</evidence>
<dbReference type="EMBL" id="FQYY01000009">
    <property type="protein sequence ID" value="SHJ15542.1"/>
    <property type="molecule type" value="Genomic_DNA"/>
</dbReference>
<feature type="domain" description="PNPLA" evidence="5">
    <location>
        <begin position="8"/>
        <end position="168"/>
    </location>
</feature>
<protein>
    <submittedName>
        <fullName evidence="6">NTE family protein</fullName>
    </submittedName>
</protein>
<dbReference type="PANTHER" id="PTHR14226:SF76">
    <property type="entry name" value="NTE FAMILY PROTEIN RSSA"/>
    <property type="match status" value="1"/>
</dbReference>
<evidence type="ECO:0000313" key="6">
    <source>
        <dbReference type="EMBL" id="SHJ15542.1"/>
    </source>
</evidence>
<dbReference type="SUPFAM" id="SSF52151">
    <property type="entry name" value="FabD/lysophospholipase-like"/>
    <property type="match status" value="1"/>
</dbReference>
<evidence type="ECO:0000259" key="5">
    <source>
        <dbReference type="PROSITE" id="PS51635"/>
    </source>
</evidence>
<keyword evidence="1 4" id="KW-0378">Hydrolase</keyword>